<dbReference type="KEGG" id="fpl:Ferp_0753"/>
<dbReference type="PANTHER" id="PTHR21248">
    <property type="entry name" value="CARDIOLIPIN SYNTHASE"/>
    <property type="match status" value="1"/>
</dbReference>
<keyword evidence="1" id="KW-1133">Transmembrane helix</keyword>
<evidence type="ECO:0000259" key="2">
    <source>
        <dbReference type="Pfam" id="PF13091"/>
    </source>
</evidence>
<sequence>MRIFVLLLLLLYPASAEIIEVYPNPFKEEEEYVKIFCHGNCIFTDFEKEIKFGRGVHYLAKNATAFKDKFGFYPDADGISLSNNGELIALIEENSTEYFNWVWRYLDEGVVYYKENGKWDFRYEGWSSFKPVEDEVSGKLILCPCDYKLKGEGVVYSYTIYDAESFEGDFTFAVDANPVGGIPLNVKILEENNEVYYLKSKIYKNFHAKFAVVGDKVVITTENWKWDKRGVVVEFSSKKISKTLKDVFYNDLKYSSKPKSFKNYVKVERGNGKSFDFSGKVTLYVMPENNPVFDFIRNAKKRLYLVAPNIDFEYFNGTPLLDEILNASKRGVDVKILVSYGDLEFLENQGVEVEKLENPKIHGKYLISEDSVLITSANLNKYGLKLNREIALKIEDKKLADKLAEEFLRDFKKGFDEREYIYLLLSSIGFFVAVLIFLKRQQS</sequence>
<dbReference type="InterPro" id="IPR025202">
    <property type="entry name" value="PLD-like_dom"/>
</dbReference>
<dbReference type="GO" id="GO:0006793">
    <property type="term" value="P:phosphorus metabolic process"/>
    <property type="evidence" value="ECO:0007669"/>
    <property type="project" value="UniProtKB-ARBA"/>
</dbReference>
<proteinExistence type="predicted"/>
<reference evidence="3 4" key="2">
    <citation type="journal article" date="2011" name="Stand. Genomic Sci.">
        <title>Complete genome sequence of Ferroglobus placidus AEDII12DO.</title>
        <authorList>
            <person name="Anderson I."/>
            <person name="Risso C."/>
            <person name="Holmes D."/>
            <person name="Lucas S."/>
            <person name="Copeland A."/>
            <person name="Lapidus A."/>
            <person name="Cheng J.F."/>
            <person name="Bruce D."/>
            <person name="Goodwin L."/>
            <person name="Pitluck S."/>
            <person name="Saunders E."/>
            <person name="Brettin T."/>
            <person name="Detter J.C."/>
            <person name="Han C."/>
            <person name="Tapia R."/>
            <person name="Larimer F."/>
            <person name="Land M."/>
            <person name="Hauser L."/>
            <person name="Woyke T."/>
            <person name="Lovley D."/>
            <person name="Kyrpides N."/>
            <person name="Ivanova N."/>
        </authorList>
    </citation>
    <scope>NUCLEOTIDE SEQUENCE [LARGE SCALE GENOMIC DNA]</scope>
    <source>
        <strain evidence="4">DSM 10642 / AEDII12DO</strain>
    </source>
</reference>
<dbReference type="Gene3D" id="3.30.870.10">
    <property type="entry name" value="Endonuclease Chain A"/>
    <property type="match status" value="1"/>
</dbReference>
<evidence type="ECO:0000256" key="1">
    <source>
        <dbReference type="SAM" id="Phobius"/>
    </source>
</evidence>
<keyword evidence="4" id="KW-1185">Reference proteome</keyword>
<dbReference type="RefSeq" id="WP_012965266.1">
    <property type="nucleotide sequence ID" value="NC_013849.1"/>
</dbReference>
<feature type="domain" description="Phospholipase D-like" evidence="2">
    <location>
        <begin position="294"/>
        <end position="410"/>
    </location>
</feature>
<organism evidence="3 4">
    <name type="scientific">Ferroglobus placidus (strain DSM 10642 / AEDII12DO)</name>
    <dbReference type="NCBI Taxonomy" id="589924"/>
    <lineage>
        <taxon>Archaea</taxon>
        <taxon>Methanobacteriati</taxon>
        <taxon>Methanobacteriota</taxon>
        <taxon>Archaeoglobi</taxon>
        <taxon>Archaeoglobales</taxon>
        <taxon>Archaeoglobaceae</taxon>
        <taxon>Ferroglobus</taxon>
    </lineage>
</organism>
<evidence type="ECO:0000313" key="3">
    <source>
        <dbReference type="EMBL" id="ADC64923.1"/>
    </source>
</evidence>
<reference evidence="4" key="1">
    <citation type="submission" date="2010-02" db="EMBL/GenBank/DDBJ databases">
        <title>Complete sequence of Ferroglobus placidus DSM 10642.</title>
        <authorList>
            <consortium name="US DOE Joint Genome Institute"/>
            <person name="Lucas S."/>
            <person name="Copeland A."/>
            <person name="Lapidus A."/>
            <person name="Cheng J.-F."/>
            <person name="Bruce D."/>
            <person name="Goodwin L."/>
            <person name="Pitluck S."/>
            <person name="Saunders E."/>
            <person name="Brettin T."/>
            <person name="Detter J.C."/>
            <person name="Han C."/>
            <person name="Tapia R."/>
            <person name="Larimer F."/>
            <person name="Land M."/>
            <person name="Hauser L."/>
            <person name="Kyrpides N."/>
            <person name="Ivanova N."/>
            <person name="Holmes D."/>
            <person name="Lovley D."/>
            <person name="Kyrpides N."/>
            <person name="Anderson I.J."/>
            <person name="Woyke T."/>
        </authorList>
    </citation>
    <scope>NUCLEOTIDE SEQUENCE [LARGE SCALE GENOMIC DNA]</scope>
    <source>
        <strain evidence="4">DSM 10642 / AEDII12DO</strain>
    </source>
</reference>
<dbReference type="Pfam" id="PF13091">
    <property type="entry name" value="PLDc_2"/>
    <property type="match status" value="1"/>
</dbReference>
<dbReference type="EMBL" id="CP001899">
    <property type="protein sequence ID" value="ADC64923.1"/>
    <property type="molecule type" value="Genomic_DNA"/>
</dbReference>
<dbReference type="PANTHER" id="PTHR21248:SF22">
    <property type="entry name" value="PHOSPHOLIPASE D"/>
    <property type="match status" value="1"/>
</dbReference>
<gene>
    <name evidence="3" type="ordered locus">Ferp_0753</name>
</gene>
<protein>
    <recommendedName>
        <fullName evidence="2">Phospholipase D-like domain-containing protein</fullName>
    </recommendedName>
</protein>
<feature type="transmembrane region" description="Helical" evidence="1">
    <location>
        <begin position="420"/>
        <end position="438"/>
    </location>
</feature>
<dbReference type="SUPFAM" id="SSF56024">
    <property type="entry name" value="Phospholipase D/nuclease"/>
    <property type="match status" value="1"/>
</dbReference>
<accession>D3RWR0</accession>
<dbReference type="PaxDb" id="589924-Ferp_0753"/>
<dbReference type="STRING" id="589924.Ferp_0753"/>
<dbReference type="eggNOG" id="arCOG02039">
    <property type="taxonomic scope" value="Archaea"/>
</dbReference>
<dbReference type="HOGENOM" id="CLU_631067_0_0_2"/>
<evidence type="ECO:0000313" key="4">
    <source>
        <dbReference type="Proteomes" id="UP000002613"/>
    </source>
</evidence>
<name>D3RWR0_FERPA</name>
<dbReference type="GeneID" id="8778257"/>
<keyword evidence="1" id="KW-0472">Membrane</keyword>
<dbReference type="AlphaFoldDB" id="D3RWR0"/>
<dbReference type="OrthoDB" id="31343at2157"/>
<keyword evidence="1" id="KW-0812">Transmembrane</keyword>
<dbReference type="Proteomes" id="UP000002613">
    <property type="component" value="Chromosome"/>
</dbReference>